<comment type="similarity">
    <text evidence="6">Belongs to the peptidase M48 family.</text>
</comment>
<dbReference type="InterPro" id="IPR051156">
    <property type="entry name" value="Mito/Outer_Membr_Metalloprot"/>
</dbReference>
<evidence type="ECO:0000256" key="5">
    <source>
        <dbReference type="ARBA" id="ARBA00023049"/>
    </source>
</evidence>
<feature type="signal peptide" evidence="7">
    <location>
        <begin position="1"/>
        <end position="19"/>
    </location>
</feature>
<evidence type="ECO:0000259" key="8">
    <source>
        <dbReference type="Pfam" id="PF01435"/>
    </source>
</evidence>
<keyword evidence="5 6" id="KW-0482">Metalloprotease</keyword>
<dbReference type="AlphaFoldDB" id="A0A3N1P505"/>
<evidence type="ECO:0000256" key="7">
    <source>
        <dbReference type="SAM" id="SignalP"/>
    </source>
</evidence>
<dbReference type="Pfam" id="PF01435">
    <property type="entry name" value="Peptidase_M48"/>
    <property type="match status" value="1"/>
</dbReference>
<feature type="chain" id="PRO_5017975255" evidence="7">
    <location>
        <begin position="20"/>
        <end position="428"/>
    </location>
</feature>
<comment type="caution">
    <text evidence="9">The sequence shown here is derived from an EMBL/GenBank/DDBJ whole genome shotgun (WGS) entry which is preliminary data.</text>
</comment>
<dbReference type="InterPro" id="IPR001915">
    <property type="entry name" value="Peptidase_M48"/>
</dbReference>
<reference evidence="9 10" key="1">
    <citation type="submission" date="2018-11" db="EMBL/GenBank/DDBJ databases">
        <title>Genomic Encyclopedia of Type Strains, Phase IV (KMG-IV): sequencing the most valuable type-strain genomes for metagenomic binning, comparative biology and taxonomic classification.</title>
        <authorList>
            <person name="Goeker M."/>
        </authorList>
    </citation>
    <scope>NUCLEOTIDE SEQUENCE [LARGE SCALE GENOMIC DNA]</scope>
    <source>
        <strain evidence="9 10">DSM 16974</strain>
    </source>
</reference>
<protein>
    <submittedName>
        <fullName evidence="9">Putative Zn-dependent protease</fullName>
    </submittedName>
</protein>
<gene>
    <name evidence="9" type="ORF">EDC38_2428</name>
</gene>
<evidence type="ECO:0000256" key="4">
    <source>
        <dbReference type="ARBA" id="ARBA00022833"/>
    </source>
</evidence>
<dbReference type="EMBL" id="RJUK01000001">
    <property type="protein sequence ID" value="ROQ21800.1"/>
    <property type="molecule type" value="Genomic_DNA"/>
</dbReference>
<evidence type="ECO:0000313" key="10">
    <source>
        <dbReference type="Proteomes" id="UP000273643"/>
    </source>
</evidence>
<dbReference type="GO" id="GO:0016020">
    <property type="term" value="C:membrane"/>
    <property type="evidence" value="ECO:0007669"/>
    <property type="project" value="TreeGrafter"/>
</dbReference>
<evidence type="ECO:0000256" key="6">
    <source>
        <dbReference type="RuleBase" id="RU003983"/>
    </source>
</evidence>
<dbReference type="SUPFAM" id="SSF48452">
    <property type="entry name" value="TPR-like"/>
    <property type="match status" value="1"/>
</dbReference>
<evidence type="ECO:0000313" key="9">
    <source>
        <dbReference type="EMBL" id="ROQ21800.1"/>
    </source>
</evidence>
<evidence type="ECO:0000256" key="1">
    <source>
        <dbReference type="ARBA" id="ARBA00022670"/>
    </source>
</evidence>
<dbReference type="InterPro" id="IPR019734">
    <property type="entry name" value="TPR_rpt"/>
</dbReference>
<dbReference type="PROSITE" id="PS51257">
    <property type="entry name" value="PROKAR_LIPOPROTEIN"/>
    <property type="match status" value="1"/>
</dbReference>
<dbReference type="Pfam" id="PF13432">
    <property type="entry name" value="TPR_16"/>
    <property type="match status" value="1"/>
</dbReference>
<evidence type="ECO:0000256" key="2">
    <source>
        <dbReference type="ARBA" id="ARBA00022723"/>
    </source>
</evidence>
<name>A0A3N1P505_9GAMM</name>
<keyword evidence="2" id="KW-0479">Metal-binding</keyword>
<organism evidence="9 10">
    <name type="scientific">Marinimicrobium koreense</name>
    <dbReference type="NCBI Taxonomy" id="306545"/>
    <lineage>
        <taxon>Bacteria</taxon>
        <taxon>Pseudomonadati</taxon>
        <taxon>Pseudomonadota</taxon>
        <taxon>Gammaproteobacteria</taxon>
        <taxon>Cellvibrionales</taxon>
        <taxon>Cellvibrionaceae</taxon>
        <taxon>Marinimicrobium</taxon>
    </lineage>
</organism>
<evidence type="ECO:0000256" key="3">
    <source>
        <dbReference type="ARBA" id="ARBA00022801"/>
    </source>
</evidence>
<keyword evidence="1 6" id="KW-0645">Protease</keyword>
<dbReference type="PANTHER" id="PTHR22726">
    <property type="entry name" value="METALLOENDOPEPTIDASE OMA1"/>
    <property type="match status" value="1"/>
</dbReference>
<dbReference type="OrthoDB" id="9810445at2"/>
<proteinExistence type="inferred from homology"/>
<dbReference type="GO" id="GO:0046872">
    <property type="term" value="F:metal ion binding"/>
    <property type="evidence" value="ECO:0007669"/>
    <property type="project" value="UniProtKB-KW"/>
</dbReference>
<dbReference type="Gene3D" id="3.30.2010.10">
    <property type="entry name" value="Metalloproteases ('zincins'), catalytic domain"/>
    <property type="match status" value="1"/>
</dbReference>
<dbReference type="Proteomes" id="UP000273643">
    <property type="component" value="Unassembled WGS sequence"/>
</dbReference>
<dbReference type="Gene3D" id="1.25.40.10">
    <property type="entry name" value="Tetratricopeptide repeat domain"/>
    <property type="match status" value="1"/>
</dbReference>
<accession>A0A3N1P505</accession>
<feature type="domain" description="Peptidase M48" evidence="8">
    <location>
        <begin position="67"/>
        <end position="246"/>
    </location>
</feature>
<dbReference type="GO" id="GO:0051603">
    <property type="term" value="P:proteolysis involved in protein catabolic process"/>
    <property type="evidence" value="ECO:0007669"/>
    <property type="project" value="TreeGrafter"/>
</dbReference>
<keyword evidence="7" id="KW-0732">Signal</keyword>
<dbReference type="PANTHER" id="PTHR22726:SF1">
    <property type="entry name" value="METALLOENDOPEPTIDASE OMA1, MITOCHONDRIAL"/>
    <property type="match status" value="1"/>
</dbReference>
<dbReference type="GO" id="GO:0004222">
    <property type="term" value="F:metalloendopeptidase activity"/>
    <property type="evidence" value="ECO:0007669"/>
    <property type="project" value="InterPro"/>
</dbReference>
<dbReference type="SMART" id="SM00028">
    <property type="entry name" value="TPR"/>
    <property type="match status" value="3"/>
</dbReference>
<keyword evidence="3 6" id="KW-0378">Hydrolase</keyword>
<keyword evidence="10" id="KW-1185">Reference proteome</keyword>
<comment type="cofactor">
    <cofactor evidence="6">
        <name>Zn(2+)</name>
        <dbReference type="ChEBI" id="CHEBI:29105"/>
    </cofactor>
    <text evidence="6">Binds 1 zinc ion per subunit.</text>
</comment>
<keyword evidence="4 6" id="KW-0862">Zinc</keyword>
<dbReference type="InterPro" id="IPR011990">
    <property type="entry name" value="TPR-like_helical_dom_sf"/>
</dbReference>
<dbReference type="RefSeq" id="WP_123638732.1">
    <property type="nucleotide sequence ID" value="NZ_RJUK01000001.1"/>
</dbReference>
<sequence>MKRCLSLLAVTGLILGATACSVNPVTGERQLTLMSADQELAIGAENYQPSQQSQGGRYVVDPELGLYVSQVMDKLAAVSDRPGLPYEIVVLNNGVPNAWALPGGKMAINRGLLVELEDEAQLASVLGHEIVHAAARHSASQQTRNVLLQAGMLAAGVAASQSDSEYAGLAMGAVGVGAMAWQAKYSRSHELESDRYGIQYMVEAGYDPQAAVELQQTFVRLSEGRQSNWLDGLFASHPPSQERVNANKALAEQYGGGVRNKAAFDRAMAQLRRDQPAYEQYQQAQKAASEKQYDRALALVEQAIDHQPKENLFWELKGQLLMQKKQPGEAIAAFDRSIAANPEFFRPLVYRGLLHKQQNNTRQAREDLEQSRQLLPTQLGSYHLGELAQQRGDREAAVSYYREVASGGGELGEAAQSKLSQLGVQAGS</sequence>